<evidence type="ECO:0000313" key="2">
    <source>
        <dbReference type="Proteomes" id="UP000009183"/>
    </source>
</evidence>
<dbReference type="AlphaFoldDB" id="D7SWI8"/>
<dbReference type="InParanoid" id="D7SWI8"/>
<name>D7SWI8_VITVI</name>
<organism evidence="1 2">
    <name type="scientific">Vitis vinifera</name>
    <name type="common">Grape</name>
    <dbReference type="NCBI Taxonomy" id="29760"/>
    <lineage>
        <taxon>Eukaryota</taxon>
        <taxon>Viridiplantae</taxon>
        <taxon>Streptophyta</taxon>
        <taxon>Embryophyta</taxon>
        <taxon>Tracheophyta</taxon>
        <taxon>Spermatophyta</taxon>
        <taxon>Magnoliopsida</taxon>
        <taxon>eudicotyledons</taxon>
        <taxon>Gunneridae</taxon>
        <taxon>Pentapetalae</taxon>
        <taxon>rosids</taxon>
        <taxon>Vitales</taxon>
        <taxon>Vitaceae</taxon>
        <taxon>Viteae</taxon>
        <taxon>Vitis</taxon>
    </lineage>
</organism>
<dbReference type="PaxDb" id="29760-VIT_07s0031g02880.t01"/>
<proteinExistence type="predicted"/>
<keyword evidence="2" id="KW-1185">Reference proteome</keyword>
<accession>D7SWI8</accession>
<dbReference type="HOGENOM" id="CLU_2709907_0_0_1"/>
<dbReference type="Proteomes" id="UP000009183">
    <property type="component" value="Chromosome 7"/>
</dbReference>
<dbReference type="EMBL" id="FN595233">
    <property type="protein sequence ID" value="CBI21637.3"/>
    <property type="molecule type" value="Genomic_DNA"/>
</dbReference>
<reference evidence="2" key="1">
    <citation type="journal article" date="2007" name="Nature">
        <title>The grapevine genome sequence suggests ancestral hexaploidization in major angiosperm phyla.</title>
        <authorList>
            <consortium name="The French-Italian Public Consortium for Grapevine Genome Characterization."/>
            <person name="Jaillon O."/>
            <person name="Aury J.-M."/>
            <person name="Noel B."/>
            <person name="Policriti A."/>
            <person name="Clepet C."/>
            <person name="Casagrande A."/>
            <person name="Choisne N."/>
            <person name="Aubourg S."/>
            <person name="Vitulo N."/>
            <person name="Jubin C."/>
            <person name="Vezzi A."/>
            <person name="Legeai F."/>
            <person name="Hugueney P."/>
            <person name="Dasilva C."/>
            <person name="Horner D."/>
            <person name="Mica E."/>
            <person name="Jublot D."/>
            <person name="Poulain J."/>
            <person name="Bruyere C."/>
            <person name="Billault A."/>
            <person name="Segurens B."/>
            <person name="Gouyvenoux M."/>
            <person name="Ugarte E."/>
            <person name="Cattonaro F."/>
            <person name="Anthouard V."/>
            <person name="Vico V."/>
            <person name="Del Fabbro C."/>
            <person name="Alaux M."/>
            <person name="Di Gaspero G."/>
            <person name="Dumas V."/>
            <person name="Felice N."/>
            <person name="Paillard S."/>
            <person name="Juman I."/>
            <person name="Moroldo M."/>
            <person name="Scalabrin S."/>
            <person name="Canaguier A."/>
            <person name="Le Clainche I."/>
            <person name="Malacrida G."/>
            <person name="Durand E."/>
            <person name="Pesole G."/>
            <person name="Laucou V."/>
            <person name="Chatelet P."/>
            <person name="Merdinoglu D."/>
            <person name="Delledonne M."/>
            <person name="Pezzotti M."/>
            <person name="Lecharny A."/>
            <person name="Scarpelli C."/>
            <person name="Artiguenave F."/>
            <person name="Pe M.E."/>
            <person name="Valle G."/>
            <person name="Morgante M."/>
            <person name="Caboche M."/>
            <person name="Adam-Blondon A.-F."/>
            <person name="Weissenbach J."/>
            <person name="Quetier F."/>
            <person name="Wincker P."/>
        </authorList>
    </citation>
    <scope>NUCLEOTIDE SEQUENCE [LARGE SCALE GENOMIC DNA]</scope>
    <source>
        <strain evidence="2">cv. Pinot noir / PN40024</strain>
    </source>
</reference>
<gene>
    <name evidence="1" type="ordered locus">VIT_07s0031g02880</name>
</gene>
<sequence>MNVALIFVWAKAPCHPFLHRSAFRSTSLLRSSAEAFNRSSAYWLISQFKEEALEPTSLTRASKLKLPSCLTRA</sequence>
<evidence type="ECO:0000313" key="1">
    <source>
        <dbReference type="EMBL" id="CBI21637.3"/>
    </source>
</evidence>
<protein>
    <submittedName>
        <fullName evidence="1">Uncharacterized protein</fullName>
    </submittedName>
</protein>